<dbReference type="GO" id="GO:0000978">
    <property type="term" value="F:RNA polymerase II cis-regulatory region sequence-specific DNA binding"/>
    <property type="evidence" value="ECO:0007669"/>
    <property type="project" value="TreeGrafter"/>
</dbReference>
<feature type="compositionally biased region" description="Polar residues" evidence="5">
    <location>
        <begin position="104"/>
        <end position="120"/>
    </location>
</feature>
<dbReference type="InterPro" id="IPR007219">
    <property type="entry name" value="XnlR_reg_dom"/>
</dbReference>
<gene>
    <name evidence="7" type="ORF">Z518_11201</name>
</gene>
<feature type="region of interest" description="Disordered" evidence="5">
    <location>
        <begin position="76"/>
        <end position="125"/>
    </location>
</feature>
<dbReference type="Pfam" id="PF04082">
    <property type="entry name" value="Fungal_trans"/>
    <property type="match status" value="1"/>
</dbReference>
<sequence length="686" mass="77865">MTDPVRVTPNGRKRPRAARACEACRAHKQRCDEFYPCSKCKSEDPDHPNLDDYAHTYEERNITCVYVNSFRFRESSVSSRRSSSNPGARKNEISTHDGREASSTEDNPFGQTSGSAVSNGKEQELCSQPLEASKNVEGELREVNQHTLDTEFHGPSSSMAFLAAIQQQSTMSSEDRVQADVSTPSIISTLHNSSFSAESESRYDPEGSALSAERYFFRQSQSFLAAYFQTLHFIHPIIDKEEFLLRCEDLWFGNAEKQSTSFVALYFAVMSLGALMGEWEEPKFLGKCRFEWSRKMFRCANLAMILSQRKNDLETVQGNLILAKVCQNELNPHLAYTYLGTAIRISLSAGYNRQPTPTPSEPSGQVLAQRNAASRTWWGLYSLEVELSFALGRPDCLGLDVYHNREMPGINDSETAIIAVMVELARIIKKASISVYLSNVTIHERLRYAHLIENELEAWVQKLPSMLRPQASDGNKGVGIMRTRKWEQRQRDTLEFRYFNVKMVLFRPFLLHKARDPQSQPVELDTAVSKCAIAARETIRKMYQMFCSHSYFRSWWYNTTYTLYAASIILCYATKIAPIIERPELFNLIGMSVEILEAMKDAEVARKAAELLNRVLSRVREGELDSDVVIDNSNSQPCPASLDDPAVDIPQSPITKLFFDLFYEQGSNFGQDSFSLYDVPPSEWLV</sequence>
<protein>
    <recommendedName>
        <fullName evidence="6">Xylanolytic transcriptional activator regulatory domain-containing protein</fullName>
    </recommendedName>
</protein>
<dbReference type="InterPro" id="IPR051127">
    <property type="entry name" value="Fungal_SecMet_Regulators"/>
</dbReference>
<dbReference type="RefSeq" id="XP_013266599.1">
    <property type="nucleotide sequence ID" value="XM_013411145.1"/>
</dbReference>
<dbReference type="GO" id="GO:0005634">
    <property type="term" value="C:nucleus"/>
    <property type="evidence" value="ECO:0007669"/>
    <property type="project" value="TreeGrafter"/>
</dbReference>
<dbReference type="HOGENOM" id="CLU_008137_1_0_1"/>
<dbReference type="EMBL" id="KN847486">
    <property type="protein sequence ID" value="KIW99462.1"/>
    <property type="molecule type" value="Genomic_DNA"/>
</dbReference>
<evidence type="ECO:0000259" key="6">
    <source>
        <dbReference type="SMART" id="SM00906"/>
    </source>
</evidence>
<dbReference type="SUPFAM" id="SSF57701">
    <property type="entry name" value="Zn2/Cys6 DNA-binding domain"/>
    <property type="match status" value="1"/>
</dbReference>
<evidence type="ECO:0000256" key="4">
    <source>
        <dbReference type="ARBA" id="ARBA00023242"/>
    </source>
</evidence>
<evidence type="ECO:0000313" key="7">
    <source>
        <dbReference type="EMBL" id="KIW99462.1"/>
    </source>
</evidence>
<keyword evidence="8" id="KW-1185">Reference proteome</keyword>
<feature type="domain" description="Xylanolytic transcriptional activator regulatory" evidence="6">
    <location>
        <begin position="335"/>
        <end position="414"/>
    </location>
</feature>
<dbReference type="InterPro" id="IPR036864">
    <property type="entry name" value="Zn2-C6_fun-type_DNA-bd_sf"/>
</dbReference>
<dbReference type="VEuPathDB" id="FungiDB:Z518_11201"/>
<keyword evidence="1" id="KW-0805">Transcription regulation</keyword>
<dbReference type="PANTHER" id="PTHR47424">
    <property type="entry name" value="REGULATORY PROTEIN GAL4"/>
    <property type="match status" value="1"/>
</dbReference>
<keyword evidence="4" id="KW-0539">Nucleus</keyword>
<dbReference type="SMART" id="SM00906">
    <property type="entry name" value="Fungal_trans"/>
    <property type="match status" value="1"/>
</dbReference>
<feature type="compositionally biased region" description="Basic and acidic residues" evidence="5">
    <location>
        <begin position="89"/>
        <end position="102"/>
    </location>
</feature>
<dbReference type="GO" id="GO:0000435">
    <property type="term" value="P:positive regulation of transcription from RNA polymerase II promoter by galactose"/>
    <property type="evidence" value="ECO:0007669"/>
    <property type="project" value="TreeGrafter"/>
</dbReference>
<accession>A0A0D2GM57</accession>
<dbReference type="OrthoDB" id="2571985at2759"/>
<evidence type="ECO:0000313" key="8">
    <source>
        <dbReference type="Proteomes" id="UP000053617"/>
    </source>
</evidence>
<dbReference type="CDD" id="cd12148">
    <property type="entry name" value="fungal_TF_MHR"/>
    <property type="match status" value="1"/>
</dbReference>
<dbReference type="GO" id="GO:0000981">
    <property type="term" value="F:DNA-binding transcription factor activity, RNA polymerase II-specific"/>
    <property type="evidence" value="ECO:0007669"/>
    <property type="project" value="InterPro"/>
</dbReference>
<dbReference type="GO" id="GO:0008270">
    <property type="term" value="F:zinc ion binding"/>
    <property type="evidence" value="ECO:0007669"/>
    <property type="project" value="InterPro"/>
</dbReference>
<keyword evidence="3" id="KW-0804">Transcription</keyword>
<name>A0A0D2GM57_9EURO</name>
<dbReference type="Proteomes" id="UP000053617">
    <property type="component" value="Unassembled WGS sequence"/>
</dbReference>
<evidence type="ECO:0000256" key="2">
    <source>
        <dbReference type="ARBA" id="ARBA00023125"/>
    </source>
</evidence>
<dbReference type="GO" id="GO:0006351">
    <property type="term" value="P:DNA-templated transcription"/>
    <property type="evidence" value="ECO:0007669"/>
    <property type="project" value="InterPro"/>
</dbReference>
<reference evidence="7 8" key="1">
    <citation type="submission" date="2015-01" db="EMBL/GenBank/DDBJ databases">
        <title>The Genome Sequence of Rhinocladiella mackenzie CBS 650.93.</title>
        <authorList>
            <consortium name="The Broad Institute Genomics Platform"/>
            <person name="Cuomo C."/>
            <person name="de Hoog S."/>
            <person name="Gorbushina A."/>
            <person name="Stielow B."/>
            <person name="Teixiera M."/>
            <person name="Abouelleil A."/>
            <person name="Chapman S.B."/>
            <person name="Priest M."/>
            <person name="Young S.K."/>
            <person name="Wortman J."/>
            <person name="Nusbaum C."/>
            <person name="Birren B."/>
        </authorList>
    </citation>
    <scope>NUCLEOTIDE SEQUENCE [LARGE SCALE GENOMIC DNA]</scope>
    <source>
        <strain evidence="7 8">CBS 650.93</strain>
    </source>
</reference>
<evidence type="ECO:0000256" key="5">
    <source>
        <dbReference type="SAM" id="MobiDB-lite"/>
    </source>
</evidence>
<proteinExistence type="predicted"/>
<keyword evidence="2" id="KW-0238">DNA-binding</keyword>
<dbReference type="STRING" id="1442369.A0A0D2GM57"/>
<dbReference type="PANTHER" id="PTHR47424:SF15">
    <property type="entry name" value="ZN(II)2CYS6 TRANSCRIPTION FACTOR (EUROFUNG)"/>
    <property type="match status" value="1"/>
</dbReference>
<feature type="compositionally biased region" description="Low complexity" evidence="5">
    <location>
        <begin position="76"/>
        <end position="85"/>
    </location>
</feature>
<evidence type="ECO:0000256" key="1">
    <source>
        <dbReference type="ARBA" id="ARBA00023015"/>
    </source>
</evidence>
<dbReference type="Gene3D" id="4.10.240.10">
    <property type="entry name" value="Zn(2)-C6 fungal-type DNA-binding domain"/>
    <property type="match status" value="1"/>
</dbReference>
<organism evidence="7 8">
    <name type="scientific">Rhinocladiella mackenziei CBS 650.93</name>
    <dbReference type="NCBI Taxonomy" id="1442369"/>
    <lineage>
        <taxon>Eukaryota</taxon>
        <taxon>Fungi</taxon>
        <taxon>Dikarya</taxon>
        <taxon>Ascomycota</taxon>
        <taxon>Pezizomycotina</taxon>
        <taxon>Eurotiomycetes</taxon>
        <taxon>Chaetothyriomycetidae</taxon>
        <taxon>Chaetothyriales</taxon>
        <taxon>Herpotrichiellaceae</taxon>
        <taxon>Rhinocladiella</taxon>
    </lineage>
</organism>
<evidence type="ECO:0000256" key="3">
    <source>
        <dbReference type="ARBA" id="ARBA00023163"/>
    </source>
</evidence>
<dbReference type="AlphaFoldDB" id="A0A0D2GM57"/>
<dbReference type="GeneID" id="25299272"/>